<gene>
    <name evidence="3" type="ORF">B7463_g4406</name>
</gene>
<organism evidence="3 4">
    <name type="scientific">Scytalidium lignicola</name>
    <name type="common">Hyphomycete</name>
    <dbReference type="NCBI Taxonomy" id="5539"/>
    <lineage>
        <taxon>Eukaryota</taxon>
        <taxon>Fungi</taxon>
        <taxon>Dikarya</taxon>
        <taxon>Ascomycota</taxon>
        <taxon>Pezizomycotina</taxon>
        <taxon>Leotiomycetes</taxon>
        <taxon>Leotiomycetes incertae sedis</taxon>
        <taxon>Scytalidium</taxon>
    </lineage>
</organism>
<dbReference type="AlphaFoldDB" id="A0A3E2HFI6"/>
<keyword evidence="2" id="KW-1133">Transmembrane helix</keyword>
<feature type="compositionally biased region" description="Pro residues" evidence="1">
    <location>
        <begin position="138"/>
        <end position="148"/>
    </location>
</feature>
<feature type="transmembrane region" description="Helical" evidence="2">
    <location>
        <begin position="78"/>
        <end position="100"/>
    </location>
</feature>
<reference evidence="3 4" key="1">
    <citation type="submission" date="2018-05" db="EMBL/GenBank/DDBJ databases">
        <title>Draft genome sequence of Scytalidium lignicola DSM 105466, a ubiquitous saprotrophic fungus.</title>
        <authorList>
            <person name="Buettner E."/>
            <person name="Gebauer A.M."/>
            <person name="Hofrichter M."/>
            <person name="Liers C."/>
            <person name="Kellner H."/>
        </authorList>
    </citation>
    <scope>NUCLEOTIDE SEQUENCE [LARGE SCALE GENOMIC DNA]</scope>
    <source>
        <strain evidence="3 4">DSM 105466</strain>
    </source>
</reference>
<keyword evidence="2" id="KW-0472">Membrane</keyword>
<feature type="non-terminal residue" evidence="3">
    <location>
        <position position="1"/>
    </location>
</feature>
<evidence type="ECO:0000313" key="3">
    <source>
        <dbReference type="EMBL" id="RFU31912.1"/>
    </source>
</evidence>
<comment type="caution">
    <text evidence="3">The sequence shown here is derived from an EMBL/GenBank/DDBJ whole genome shotgun (WGS) entry which is preliminary data.</text>
</comment>
<dbReference type="Proteomes" id="UP000258309">
    <property type="component" value="Unassembled WGS sequence"/>
</dbReference>
<feature type="non-terminal residue" evidence="3">
    <location>
        <position position="148"/>
    </location>
</feature>
<keyword evidence="2" id="KW-0812">Transmembrane</keyword>
<evidence type="ECO:0000313" key="4">
    <source>
        <dbReference type="Proteomes" id="UP000258309"/>
    </source>
</evidence>
<sequence>MPVLIYPSSDSPSSSSFLSTPIRQPRPAAQQQQQQNDLTSRSTITTTTSPPSNHNQHDDQHAIHIFARSSTSVSGATLGIIIGVSIGSLLLMGVAYIYWLRARQWRRRERRRRKRRKSKESTGSGGAAAAGGAAPPADVAPPDAPAAA</sequence>
<name>A0A3E2HFI6_SCYLI</name>
<evidence type="ECO:0000256" key="1">
    <source>
        <dbReference type="SAM" id="MobiDB-lite"/>
    </source>
</evidence>
<keyword evidence="4" id="KW-1185">Reference proteome</keyword>
<feature type="compositionally biased region" description="Basic residues" evidence="1">
    <location>
        <begin position="107"/>
        <end position="118"/>
    </location>
</feature>
<feature type="region of interest" description="Disordered" evidence="1">
    <location>
        <begin position="107"/>
        <end position="148"/>
    </location>
</feature>
<dbReference type="EMBL" id="NCSJ02000065">
    <property type="protein sequence ID" value="RFU31912.1"/>
    <property type="molecule type" value="Genomic_DNA"/>
</dbReference>
<feature type="compositionally biased region" description="Low complexity" evidence="1">
    <location>
        <begin position="7"/>
        <end position="52"/>
    </location>
</feature>
<protein>
    <submittedName>
        <fullName evidence="3">Uncharacterized protein</fullName>
    </submittedName>
</protein>
<feature type="region of interest" description="Disordered" evidence="1">
    <location>
        <begin position="1"/>
        <end position="62"/>
    </location>
</feature>
<proteinExistence type="predicted"/>
<accession>A0A3E2HFI6</accession>
<evidence type="ECO:0000256" key="2">
    <source>
        <dbReference type="SAM" id="Phobius"/>
    </source>
</evidence>